<evidence type="ECO:0000313" key="1">
    <source>
        <dbReference type="EMBL" id="OAA93043.1"/>
    </source>
</evidence>
<dbReference type="InterPro" id="IPR036086">
    <property type="entry name" value="ParB/Sulfiredoxin_sf"/>
</dbReference>
<reference evidence="2 4" key="2">
    <citation type="journal article" date="2016" name="Front. Microbiol.">
        <title>Industrial Acetogenic Biocatalysts: A Comparative Metabolic and Genomic Analysis.</title>
        <authorList>
            <person name="Bengelsdorf F."/>
            <person name="Poehlein A."/>
            <person name="Sonja S."/>
            <person name="Erz C."/>
            <person name="Hummel T."/>
            <person name="Hoffmeister S."/>
            <person name="Daniel R."/>
            <person name="Durre P."/>
        </authorList>
    </citation>
    <scope>NUCLEOTIDE SEQUENCE [LARGE SCALE GENOMIC DNA]</scope>
    <source>
        <strain evidence="2 4">PTA-10522</strain>
    </source>
</reference>
<dbReference type="EMBL" id="LITQ01000015">
    <property type="protein sequence ID" value="OAA93043.1"/>
    <property type="molecule type" value="Genomic_DNA"/>
</dbReference>
<name>A0A166T143_9CLOT</name>
<dbReference type="RefSeq" id="WP_063601180.1">
    <property type="nucleotide sequence ID" value="NZ_LITQ01000015.1"/>
</dbReference>
<proteinExistence type="predicted"/>
<organism evidence="1 3">
    <name type="scientific">Clostridium coskatii</name>
    <dbReference type="NCBI Taxonomy" id="1705578"/>
    <lineage>
        <taxon>Bacteria</taxon>
        <taxon>Bacillati</taxon>
        <taxon>Bacillota</taxon>
        <taxon>Clostridia</taxon>
        <taxon>Eubacteriales</taxon>
        <taxon>Clostridiaceae</taxon>
        <taxon>Clostridium</taxon>
    </lineage>
</organism>
<dbReference type="AlphaFoldDB" id="A0A166T143"/>
<dbReference type="Proteomes" id="UP000093694">
    <property type="component" value="Unassembled WGS sequence"/>
</dbReference>
<protein>
    <recommendedName>
        <fullName evidence="5">ParB/Sulfiredoxin domain-containing protein</fullName>
    </recommendedName>
</protein>
<evidence type="ECO:0000313" key="4">
    <source>
        <dbReference type="Proteomes" id="UP000093694"/>
    </source>
</evidence>
<evidence type="ECO:0008006" key="5">
    <source>
        <dbReference type="Google" id="ProtNLM"/>
    </source>
</evidence>
<comment type="caution">
    <text evidence="1">The sequence shown here is derived from an EMBL/GenBank/DDBJ whole genome shotgun (WGS) entry which is preliminary data.</text>
</comment>
<dbReference type="EMBL" id="LROR01000088">
    <property type="protein sequence ID" value="OBR90786.1"/>
    <property type="molecule type" value="Genomic_DNA"/>
</dbReference>
<keyword evidence="4" id="KW-1185">Reference proteome</keyword>
<sequence length="306" mass="35407">MQKLKVNEEFKDLISPLTPEEREGLKKSLLMFGCRDKIITWNGFIIDGHNRYELCTENGIEYETFSMDYEFEDKEEVKQWIIKNQFARRNISVYQRSALALKLKESIAEKAKENQGIRSDLTSVRNMTNVKSNEESTFKEIVSEENSPNSKPVITSIDTKKELAKIAGVSHDTIHKVEIIEHEAPSVIKDAAKENHISVNKAYNITKEVKDLQEDKKQDKATELLNQQYDTKAKEIDRQKKIADKIADAIFGILTVDIDEEKIGYYLEYSPKENMDKHIARCNEAIEKLQEVKSIFQNMKKIKVVK</sequence>
<dbReference type="PATRIC" id="fig|1705578.3.peg.745"/>
<evidence type="ECO:0000313" key="3">
    <source>
        <dbReference type="Proteomes" id="UP000077384"/>
    </source>
</evidence>
<gene>
    <name evidence="2" type="ORF">CLCOS_37610</name>
    <name evidence="1" type="ORF">WX73_00361</name>
</gene>
<dbReference type="SUPFAM" id="SSF110849">
    <property type="entry name" value="ParB/Sulfiredoxin"/>
    <property type="match status" value="1"/>
</dbReference>
<evidence type="ECO:0000313" key="2">
    <source>
        <dbReference type="EMBL" id="OBR90786.1"/>
    </source>
</evidence>
<accession>A0A166T143</accession>
<dbReference type="Proteomes" id="UP000077384">
    <property type="component" value="Unassembled WGS sequence"/>
</dbReference>
<reference evidence="1 3" key="1">
    <citation type="journal article" date="2015" name="Biotechnol. Bioeng.">
        <title>Genome sequence and phenotypic characterization of Caulobacter segnis.</title>
        <authorList>
            <person name="Patel S."/>
            <person name="Fletcher B."/>
            <person name="Scott D.C."/>
            <person name="Ely B."/>
        </authorList>
    </citation>
    <scope>NUCLEOTIDE SEQUENCE [LARGE SCALE GENOMIC DNA]</scope>
    <source>
        <strain evidence="1 3">PS02</strain>
    </source>
</reference>